<gene>
    <name evidence="2" type="ORF">OTI717_LOCUS42822</name>
</gene>
<dbReference type="EMBL" id="CAJOAX010055227">
    <property type="protein sequence ID" value="CAF4326322.1"/>
    <property type="molecule type" value="Genomic_DNA"/>
</dbReference>
<sequence>MQEDDDVSGELESNDQLIDATSDEEWMDEEDDDEATDNFIEGINTG</sequence>
<feature type="compositionally biased region" description="Acidic residues" evidence="1">
    <location>
        <begin position="21"/>
        <end position="36"/>
    </location>
</feature>
<feature type="region of interest" description="Disordered" evidence="1">
    <location>
        <begin position="1"/>
        <end position="46"/>
    </location>
</feature>
<dbReference type="Proteomes" id="UP000663823">
    <property type="component" value="Unassembled WGS sequence"/>
</dbReference>
<evidence type="ECO:0000313" key="2">
    <source>
        <dbReference type="EMBL" id="CAF4326322.1"/>
    </source>
</evidence>
<evidence type="ECO:0000313" key="3">
    <source>
        <dbReference type="Proteomes" id="UP000663823"/>
    </source>
</evidence>
<accession>A0A820JGP4</accession>
<feature type="non-terminal residue" evidence="2">
    <location>
        <position position="46"/>
    </location>
</feature>
<proteinExistence type="predicted"/>
<name>A0A820JGP4_9BILA</name>
<evidence type="ECO:0000256" key="1">
    <source>
        <dbReference type="SAM" id="MobiDB-lite"/>
    </source>
</evidence>
<organism evidence="2 3">
    <name type="scientific">Rotaria sordida</name>
    <dbReference type="NCBI Taxonomy" id="392033"/>
    <lineage>
        <taxon>Eukaryota</taxon>
        <taxon>Metazoa</taxon>
        <taxon>Spiralia</taxon>
        <taxon>Gnathifera</taxon>
        <taxon>Rotifera</taxon>
        <taxon>Eurotatoria</taxon>
        <taxon>Bdelloidea</taxon>
        <taxon>Philodinida</taxon>
        <taxon>Philodinidae</taxon>
        <taxon>Rotaria</taxon>
    </lineage>
</organism>
<dbReference type="AlphaFoldDB" id="A0A820JGP4"/>
<comment type="caution">
    <text evidence="2">The sequence shown here is derived from an EMBL/GenBank/DDBJ whole genome shotgun (WGS) entry which is preliminary data.</text>
</comment>
<reference evidence="2" key="1">
    <citation type="submission" date="2021-02" db="EMBL/GenBank/DDBJ databases">
        <authorList>
            <person name="Nowell W R."/>
        </authorList>
    </citation>
    <scope>NUCLEOTIDE SEQUENCE</scope>
</reference>
<feature type="compositionally biased region" description="Acidic residues" evidence="1">
    <location>
        <begin position="1"/>
        <end position="13"/>
    </location>
</feature>
<protein>
    <submittedName>
        <fullName evidence="2">Uncharacterized protein</fullName>
    </submittedName>
</protein>